<dbReference type="Pfam" id="PF18039">
    <property type="entry name" value="UBA_6"/>
    <property type="match status" value="1"/>
</dbReference>
<comment type="similarity">
    <text evidence="2">Belongs to the ZC3H12 family.</text>
</comment>
<dbReference type="GO" id="GO:0036464">
    <property type="term" value="C:cytoplasmic ribonucleoprotein granule"/>
    <property type="evidence" value="ECO:0000318"/>
    <property type="project" value="GO_Central"/>
</dbReference>
<feature type="compositionally biased region" description="Pro residues" evidence="11">
    <location>
        <begin position="54"/>
        <end position="65"/>
    </location>
</feature>
<keyword evidence="14" id="KW-1185">Reference proteome</keyword>
<dbReference type="Pfam" id="PF11977">
    <property type="entry name" value="RNase_Zc3h12a"/>
    <property type="match status" value="1"/>
</dbReference>
<dbReference type="PANTHER" id="PTHR12876">
    <property type="entry name" value="N4BP1-RELATED"/>
    <property type="match status" value="1"/>
</dbReference>
<dbReference type="EMBL" id="DS469623">
    <property type="protein sequence ID" value="EDO38607.1"/>
    <property type="molecule type" value="Genomic_DNA"/>
</dbReference>
<evidence type="ECO:0000256" key="1">
    <source>
        <dbReference type="ARBA" id="ARBA00001946"/>
    </source>
</evidence>
<dbReference type="AlphaFoldDB" id="A7SCH9"/>
<evidence type="ECO:0000256" key="5">
    <source>
        <dbReference type="ARBA" id="ARBA00022759"/>
    </source>
</evidence>
<dbReference type="Gene3D" id="3.40.50.11980">
    <property type="match status" value="1"/>
</dbReference>
<dbReference type="PhylomeDB" id="A7SCH9"/>
<sequence length="273" mass="31682">PSLEEFAMKLGYTKEDIYQVVRKQGKEVDQNTLLHELIKVSAPGRPRQQENPPQTLPPGPAPLPVPTRRGDIVARGQKESSLDTELRHIVIDGSNVAMSHGNQQCFSCQGIKLCVEWFKKRGHKEITVFVPQWRKEAPRIDTPMEDQDILLELERQRHVVFTPSRRVNGRRIVCYDDRFILRLASEIDGIIVSNDNFRDLFDENPKWQEVIEHRILMYSFVGDIFMVPDDPLGRHGPTLNDFLRKGSVSHPRICPYLKRCTYGLRCKFYHPER</sequence>
<dbReference type="PANTHER" id="PTHR12876:SF35">
    <property type="entry name" value="LD08718P-RELATED"/>
    <property type="match status" value="1"/>
</dbReference>
<evidence type="ECO:0000256" key="7">
    <source>
        <dbReference type="ARBA" id="ARBA00022801"/>
    </source>
</evidence>
<dbReference type="HOGENOM" id="CLU_013020_0_0_1"/>
<dbReference type="GO" id="GO:0005634">
    <property type="term" value="C:nucleus"/>
    <property type="evidence" value="ECO:0000318"/>
    <property type="project" value="GO_Central"/>
</dbReference>
<comment type="cofactor">
    <cofactor evidence="1">
        <name>Mg(2+)</name>
        <dbReference type="ChEBI" id="CHEBI:18420"/>
    </cofactor>
</comment>
<dbReference type="InParanoid" id="A7SCH9"/>
<evidence type="ECO:0000256" key="6">
    <source>
        <dbReference type="ARBA" id="ARBA00022771"/>
    </source>
</evidence>
<keyword evidence="7" id="KW-0378">Hydrolase</keyword>
<keyword evidence="9" id="KW-0460">Magnesium</keyword>
<dbReference type="GO" id="GO:0008270">
    <property type="term" value="F:zinc ion binding"/>
    <property type="evidence" value="ECO:0007669"/>
    <property type="project" value="UniProtKB-KW"/>
</dbReference>
<feature type="non-terminal residue" evidence="13">
    <location>
        <position position="273"/>
    </location>
</feature>
<protein>
    <recommendedName>
        <fullName evidence="12">C3H1-type domain-containing protein</fullName>
    </recommendedName>
</protein>
<evidence type="ECO:0000259" key="12">
    <source>
        <dbReference type="PROSITE" id="PS50103"/>
    </source>
</evidence>
<evidence type="ECO:0000256" key="4">
    <source>
        <dbReference type="ARBA" id="ARBA00022723"/>
    </source>
</evidence>
<gene>
    <name evidence="13" type="ORF">NEMVEDRAFT_v1g24917</name>
</gene>
<evidence type="ECO:0000256" key="3">
    <source>
        <dbReference type="ARBA" id="ARBA00022722"/>
    </source>
</evidence>
<dbReference type="CDD" id="cd18729">
    <property type="entry name" value="PIN_Zc3h12-like"/>
    <property type="match status" value="1"/>
</dbReference>
<feature type="non-terminal residue" evidence="13">
    <location>
        <position position="1"/>
    </location>
</feature>
<accession>A7SCH9</accession>
<dbReference type="InterPro" id="IPR021869">
    <property type="entry name" value="RNase_Zc3h12_NYN"/>
</dbReference>
<proteinExistence type="inferred from homology"/>
<name>A7SCH9_NEMVE</name>
<feature type="zinc finger region" description="C3H1-type" evidence="10">
    <location>
        <begin position="249"/>
        <end position="273"/>
    </location>
</feature>
<dbReference type="InterPro" id="IPR051101">
    <property type="entry name" value="ZC3H12/N4BP1_RNase_Reg"/>
</dbReference>
<dbReference type="GO" id="GO:0016787">
    <property type="term" value="F:hydrolase activity"/>
    <property type="evidence" value="ECO:0007669"/>
    <property type="project" value="UniProtKB-KW"/>
</dbReference>
<organism evidence="13 14">
    <name type="scientific">Nematostella vectensis</name>
    <name type="common">Starlet sea anemone</name>
    <dbReference type="NCBI Taxonomy" id="45351"/>
    <lineage>
        <taxon>Eukaryota</taxon>
        <taxon>Metazoa</taxon>
        <taxon>Cnidaria</taxon>
        <taxon>Anthozoa</taxon>
        <taxon>Hexacorallia</taxon>
        <taxon>Actiniaria</taxon>
        <taxon>Edwardsiidae</taxon>
        <taxon>Nematostella</taxon>
    </lineage>
</organism>
<keyword evidence="3" id="KW-0540">Nuclease</keyword>
<keyword evidence="6 10" id="KW-0863">Zinc-finger</keyword>
<feature type="region of interest" description="Disordered" evidence="11">
    <location>
        <begin position="40"/>
        <end position="68"/>
    </location>
</feature>
<evidence type="ECO:0000256" key="11">
    <source>
        <dbReference type="SAM" id="MobiDB-lite"/>
    </source>
</evidence>
<dbReference type="FunFam" id="3.40.50.11980:FF:000001">
    <property type="entry name" value="ZC3H12A isoform 1"/>
    <property type="match status" value="1"/>
</dbReference>
<dbReference type="eggNOG" id="KOG3777">
    <property type="taxonomic scope" value="Eukaryota"/>
</dbReference>
<dbReference type="GO" id="GO:0004521">
    <property type="term" value="F:RNA endonuclease activity"/>
    <property type="evidence" value="ECO:0000318"/>
    <property type="project" value="GO_Central"/>
</dbReference>
<keyword evidence="8 10" id="KW-0862">Zinc</keyword>
<evidence type="ECO:0000313" key="14">
    <source>
        <dbReference type="Proteomes" id="UP000001593"/>
    </source>
</evidence>
<evidence type="ECO:0000256" key="10">
    <source>
        <dbReference type="PROSITE-ProRule" id="PRU00723"/>
    </source>
</evidence>
<dbReference type="Proteomes" id="UP000001593">
    <property type="component" value="Unassembled WGS sequence"/>
</dbReference>
<evidence type="ECO:0000256" key="2">
    <source>
        <dbReference type="ARBA" id="ARBA00010922"/>
    </source>
</evidence>
<reference evidence="13 14" key="1">
    <citation type="journal article" date="2007" name="Science">
        <title>Sea anemone genome reveals ancestral eumetazoan gene repertoire and genomic organization.</title>
        <authorList>
            <person name="Putnam N.H."/>
            <person name="Srivastava M."/>
            <person name="Hellsten U."/>
            <person name="Dirks B."/>
            <person name="Chapman J."/>
            <person name="Salamov A."/>
            <person name="Terry A."/>
            <person name="Shapiro H."/>
            <person name="Lindquist E."/>
            <person name="Kapitonov V.V."/>
            <person name="Jurka J."/>
            <person name="Genikhovich G."/>
            <person name="Grigoriev I.V."/>
            <person name="Lucas S.M."/>
            <person name="Steele R.E."/>
            <person name="Finnerty J.R."/>
            <person name="Technau U."/>
            <person name="Martindale M.Q."/>
            <person name="Rokhsar D.S."/>
        </authorList>
    </citation>
    <scope>NUCLEOTIDE SEQUENCE [LARGE SCALE GENOMIC DNA]</scope>
    <source>
        <strain evidence="14">CH2 X CH6</strain>
    </source>
</reference>
<dbReference type="InterPro" id="IPR040546">
    <property type="entry name" value="Rege-1_UBA-like"/>
</dbReference>
<dbReference type="OMA" id="DMWPYRS"/>
<dbReference type="InterPro" id="IPR000571">
    <property type="entry name" value="Znf_CCCH"/>
</dbReference>
<dbReference type="STRING" id="45351.A7SCH9"/>
<dbReference type="GO" id="GO:0003729">
    <property type="term" value="F:mRNA binding"/>
    <property type="evidence" value="ECO:0000318"/>
    <property type="project" value="GO_Central"/>
</dbReference>
<keyword evidence="5" id="KW-0255">Endonuclease</keyword>
<evidence type="ECO:0000256" key="9">
    <source>
        <dbReference type="ARBA" id="ARBA00022842"/>
    </source>
</evidence>
<keyword evidence="4 10" id="KW-0479">Metal-binding</keyword>
<evidence type="ECO:0000313" key="13">
    <source>
        <dbReference type="EMBL" id="EDO38607.1"/>
    </source>
</evidence>
<evidence type="ECO:0000256" key="8">
    <source>
        <dbReference type="ARBA" id="ARBA00022833"/>
    </source>
</evidence>
<dbReference type="PROSITE" id="PS50103">
    <property type="entry name" value="ZF_C3H1"/>
    <property type="match status" value="1"/>
</dbReference>
<feature type="domain" description="C3H1-type" evidence="12">
    <location>
        <begin position="249"/>
        <end position="273"/>
    </location>
</feature>